<evidence type="ECO:0000256" key="3">
    <source>
        <dbReference type="ARBA" id="ARBA00022679"/>
    </source>
</evidence>
<protein>
    <recommendedName>
        <fullName evidence="1">non-specific serine/threonine protein kinase</fullName>
        <ecNumber evidence="1">2.7.11.1</ecNumber>
    </recommendedName>
</protein>
<dbReference type="PIRSF" id="PIRSF039117">
    <property type="entry name" value="KaiC"/>
    <property type="match status" value="1"/>
</dbReference>
<proteinExistence type="predicted"/>
<accession>A0A554ND24</accession>
<organism evidence="8 9">
    <name type="scientific">Haloglomus irregulare</name>
    <dbReference type="NCBI Taxonomy" id="2234134"/>
    <lineage>
        <taxon>Archaea</taxon>
        <taxon>Methanobacteriati</taxon>
        <taxon>Methanobacteriota</taxon>
        <taxon>Stenosarchaea group</taxon>
        <taxon>Halobacteria</taxon>
        <taxon>Halobacteriales</taxon>
        <taxon>Natronomonadaceae</taxon>
        <taxon>Haloglomus</taxon>
    </lineage>
</organism>
<dbReference type="InterPro" id="IPR051347">
    <property type="entry name" value="Circadian_clock_KaiC-rel"/>
</dbReference>
<dbReference type="InterPro" id="IPR027417">
    <property type="entry name" value="P-loop_NTPase"/>
</dbReference>
<dbReference type="InterPro" id="IPR030665">
    <property type="entry name" value="KaiC"/>
</dbReference>
<keyword evidence="4" id="KW-0677">Repeat</keyword>
<evidence type="ECO:0000256" key="5">
    <source>
        <dbReference type="ARBA" id="ARBA00022777"/>
    </source>
</evidence>
<feature type="domain" description="KaiC" evidence="7">
    <location>
        <begin position="243"/>
        <end position="476"/>
    </location>
</feature>
<dbReference type="InParanoid" id="A0A554ND24"/>
<evidence type="ECO:0000256" key="4">
    <source>
        <dbReference type="ARBA" id="ARBA00022737"/>
    </source>
</evidence>
<dbReference type="GO" id="GO:0016787">
    <property type="term" value="F:hydrolase activity"/>
    <property type="evidence" value="ECO:0007669"/>
    <property type="project" value="UniProtKB-KW"/>
</dbReference>
<sequence>MADERFDRAGTGVPGLDELLGGGLPTGRAYVLRGPPGTGKTILGLHFLTARAETGERPLFVGFEEPVEDIERNAASLGFDLDGVEILDLSPTADRFVEDRSYSAFEPAEVEGREPAEQIVEAVRERDPERVVIDPLTQFRQLAPDDYQFRQEMASLTAFLKDRDVTALYTTQPTASRPDDDLQFLGDGIITLSRGQTGRRIAVEKLRGSTFRGGSHAMRIGGDGLTVYPSLVPGDYDREFTSETLSSGVDELDSLLGGGIERGTVALITGPSGVGKTTTGSHFLRQSAARGERATVYLFEEPAKQFRHRSASLGIPLDEPIEDGLLGIDPVEPMNLSADEFAHRVRTDVEANDTELVMIDGTAGYRLSLRDDDGLTEHLHALCRYLRNVGVTVVLVEEQQRITGEFSTTQENISYLADSVLFLRYLELSGEIRKSVGVLKKRLSGFEPTLRELSIDSDGLEIGEPMTGLRGILTGTPERVERDS</sequence>
<keyword evidence="6" id="KW-0378">Hydrolase</keyword>
<evidence type="ECO:0000313" key="8">
    <source>
        <dbReference type="EMBL" id="TSD15289.1"/>
    </source>
</evidence>
<evidence type="ECO:0000313" key="9">
    <source>
        <dbReference type="Proteomes" id="UP000319894"/>
    </source>
</evidence>
<evidence type="ECO:0000256" key="6">
    <source>
        <dbReference type="ARBA" id="ARBA00022801"/>
    </source>
</evidence>
<evidence type="ECO:0000256" key="2">
    <source>
        <dbReference type="ARBA" id="ARBA00022553"/>
    </source>
</evidence>
<reference evidence="8 9" key="1">
    <citation type="submission" date="2018-06" db="EMBL/GenBank/DDBJ databases">
        <title>Natronomonas sp. F16-60 a new haloarchaeon isolated from a solar saltern of Isla Cristina, Huelva, Spain.</title>
        <authorList>
            <person name="Duran-Viseras A."/>
            <person name="Sanchez-Porro C."/>
            <person name="Ventosa A."/>
        </authorList>
    </citation>
    <scope>NUCLEOTIDE SEQUENCE [LARGE SCALE GENOMIC DNA]</scope>
    <source>
        <strain evidence="8 9">F16-60</strain>
    </source>
</reference>
<dbReference type="EC" id="2.7.11.1" evidence="1"/>
<dbReference type="PANTHER" id="PTHR42926">
    <property type="match status" value="1"/>
</dbReference>
<evidence type="ECO:0000259" key="7">
    <source>
        <dbReference type="PROSITE" id="PS51146"/>
    </source>
</evidence>
<dbReference type="Proteomes" id="UP000319894">
    <property type="component" value="Unassembled WGS sequence"/>
</dbReference>
<keyword evidence="3" id="KW-0808">Transferase</keyword>
<dbReference type="PROSITE" id="PS51146">
    <property type="entry name" value="KAIC"/>
    <property type="match status" value="2"/>
</dbReference>
<keyword evidence="2" id="KW-0597">Phosphoprotein</keyword>
<dbReference type="EMBL" id="QMDX01000002">
    <property type="protein sequence ID" value="TSD15289.1"/>
    <property type="molecule type" value="Genomic_DNA"/>
</dbReference>
<comment type="caution">
    <text evidence="8">The sequence shown here is derived from an EMBL/GenBank/DDBJ whole genome shotgun (WGS) entry which is preliminary data.</text>
</comment>
<dbReference type="OrthoDB" id="27015at2157"/>
<dbReference type="GO" id="GO:0005524">
    <property type="term" value="F:ATP binding"/>
    <property type="evidence" value="ECO:0007669"/>
    <property type="project" value="InterPro"/>
</dbReference>
<evidence type="ECO:0000256" key="1">
    <source>
        <dbReference type="ARBA" id="ARBA00012513"/>
    </source>
</evidence>
<dbReference type="RefSeq" id="WP_144261128.1">
    <property type="nucleotide sequence ID" value="NZ_QMDX01000002.1"/>
</dbReference>
<gene>
    <name evidence="8" type="ORF">DP107_05425</name>
</gene>
<dbReference type="Gene3D" id="3.40.50.300">
    <property type="entry name" value="P-loop containing nucleotide triphosphate hydrolases"/>
    <property type="match status" value="2"/>
</dbReference>
<dbReference type="PRINTS" id="PR01874">
    <property type="entry name" value="DNAREPAIRADA"/>
</dbReference>
<dbReference type="SUPFAM" id="SSF52540">
    <property type="entry name" value="P-loop containing nucleoside triphosphate hydrolases"/>
    <property type="match status" value="2"/>
</dbReference>
<dbReference type="GO" id="GO:0004674">
    <property type="term" value="F:protein serine/threonine kinase activity"/>
    <property type="evidence" value="ECO:0007669"/>
    <property type="project" value="UniProtKB-EC"/>
</dbReference>
<keyword evidence="5" id="KW-0418">Kinase</keyword>
<dbReference type="Pfam" id="PF06745">
    <property type="entry name" value="ATPase"/>
    <property type="match status" value="2"/>
</dbReference>
<dbReference type="PANTHER" id="PTHR42926:SF1">
    <property type="entry name" value="CIRCADIAN CLOCK OSCILLATOR PROTEIN KAIC 1"/>
    <property type="match status" value="1"/>
</dbReference>
<feature type="domain" description="KaiC" evidence="7">
    <location>
        <begin position="7"/>
        <end position="241"/>
    </location>
</feature>
<dbReference type="InterPro" id="IPR014774">
    <property type="entry name" value="KaiC-like_dom"/>
</dbReference>
<keyword evidence="9" id="KW-1185">Reference proteome</keyword>
<name>A0A554ND24_9EURY</name>
<dbReference type="InterPro" id="IPR010624">
    <property type="entry name" value="KaiC_dom"/>
</dbReference>
<dbReference type="AlphaFoldDB" id="A0A554ND24"/>